<dbReference type="Gene3D" id="3.30.70.270">
    <property type="match status" value="1"/>
</dbReference>
<dbReference type="InterPro" id="IPR043128">
    <property type="entry name" value="Rev_trsase/Diguanyl_cyclase"/>
</dbReference>
<dbReference type="EMBL" id="LSMT01000002">
    <property type="protein sequence ID" value="PFX34787.1"/>
    <property type="molecule type" value="Genomic_DNA"/>
</dbReference>
<feature type="compositionally biased region" description="Polar residues" evidence="1">
    <location>
        <begin position="31"/>
        <end position="43"/>
    </location>
</feature>
<keyword evidence="3" id="KW-1185">Reference proteome</keyword>
<sequence>MSGTSEVNGEPAAKKKKDNKTTGFEEAVTKLTDSAGAQQTPSNEGKFEVLNSLKRELKKEETGPSINAELANVVNAIAKEGLLEEKLQEKLNKYHRTENCESLTKVRVNQSIWDHITPALRSQGVRLQKVQTLLFKGMCVLTTMINTLLDHIPLFPKGNDLLQQSTDGLALFANVNSELNQRLRDLIKPDLCDKYKHLCSSSLAITDQLFGDDLPKQVKELTEGQPHGVKHDKIEFENGEPQQCMPPKEINFTQLEQEVIDMEIDKLLMKGVFSETSHCPGEYISTIFVRPKKDGGHRLILNLKNLNKHVEYQHFKMDTLQSAIRLMTPNCYMASVDLHNAYYSVPIHTEDQEYLRFCERGWGAVKDAEKQGFNCQVSTEDTDGLCRRLHDSLNMANPKLVHQTSSHVGGCSKSTTVTEDCLTNAGDETRSLPLNQENDSDSLQIVRQSYELSKSISTTE</sequence>
<dbReference type="Gene3D" id="3.10.10.10">
    <property type="entry name" value="HIV Type 1 Reverse Transcriptase, subunit A, domain 1"/>
    <property type="match status" value="1"/>
</dbReference>
<feature type="region of interest" description="Disordered" evidence="1">
    <location>
        <begin position="1"/>
        <end position="46"/>
    </location>
</feature>
<dbReference type="PANTHER" id="PTHR34239">
    <property type="entry name" value="APPLE DOMAIN-CONTAINING PROTEIN"/>
    <property type="match status" value="1"/>
</dbReference>
<accession>A0A2B4T299</accession>
<evidence type="ECO:0000313" key="3">
    <source>
        <dbReference type="Proteomes" id="UP000225706"/>
    </source>
</evidence>
<protein>
    <recommendedName>
        <fullName evidence="4">Reverse transcriptase domain-containing protein</fullName>
    </recommendedName>
</protein>
<evidence type="ECO:0008006" key="4">
    <source>
        <dbReference type="Google" id="ProtNLM"/>
    </source>
</evidence>
<dbReference type="PANTHER" id="PTHR34239:SF2">
    <property type="entry name" value="TRANSPOSABLE ELEMENT P TRANSPOSASE_THAP9 CONSERVED DOMAIN-CONTAINING PROTEIN"/>
    <property type="match status" value="1"/>
</dbReference>
<reference evidence="3" key="1">
    <citation type="journal article" date="2017" name="bioRxiv">
        <title>Comparative analysis of the genomes of Stylophora pistillata and Acropora digitifera provides evidence for extensive differences between species of corals.</title>
        <authorList>
            <person name="Voolstra C.R."/>
            <person name="Li Y."/>
            <person name="Liew Y.J."/>
            <person name="Baumgarten S."/>
            <person name="Zoccola D."/>
            <person name="Flot J.-F."/>
            <person name="Tambutte S."/>
            <person name="Allemand D."/>
            <person name="Aranda M."/>
        </authorList>
    </citation>
    <scope>NUCLEOTIDE SEQUENCE [LARGE SCALE GENOMIC DNA]</scope>
</reference>
<dbReference type="SUPFAM" id="SSF56672">
    <property type="entry name" value="DNA/RNA polymerases"/>
    <property type="match status" value="1"/>
</dbReference>
<evidence type="ECO:0000256" key="1">
    <source>
        <dbReference type="SAM" id="MobiDB-lite"/>
    </source>
</evidence>
<gene>
    <name evidence="2" type="ORF">AWC38_SpisGene349</name>
</gene>
<organism evidence="2 3">
    <name type="scientific">Stylophora pistillata</name>
    <name type="common">Smooth cauliflower coral</name>
    <dbReference type="NCBI Taxonomy" id="50429"/>
    <lineage>
        <taxon>Eukaryota</taxon>
        <taxon>Metazoa</taxon>
        <taxon>Cnidaria</taxon>
        <taxon>Anthozoa</taxon>
        <taxon>Hexacorallia</taxon>
        <taxon>Scleractinia</taxon>
        <taxon>Astrocoeniina</taxon>
        <taxon>Pocilloporidae</taxon>
        <taxon>Stylophora</taxon>
    </lineage>
</organism>
<dbReference type="OrthoDB" id="5985995at2759"/>
<dbReference type="STRING" id="50429.A0A2B4T299"/>
<dbReference type="AlphaFoldDB" id="A0A2B4T299"/>
<proteinExistence type="predicted"/>
<name>A0A2B4T299_STYPI</name>
<dbReference type="InterPro" id="IPR043502">
    <property type="entry name" value="DNA/RNA_pol_sf"/>
</dbReference>
<dbReference type="Proteomes" id="UP000225706">
    <property type="component" value="Unassembled WGS sequence"/>
</dbReference>
<evidence type="ECO:0000313" key="2">
    <source>
        <dbReference type="EMBL" id="PFX34787.1"/>
    </source>
</evidence>
<comment type="caution">
    <text evidence="2">The sequence shown here is derived from an EMBL/GenBank/DDBJ whole genome shotgun (WGS) entry which is preliminary data.</text>
</comment>